<dbReference type="Proteomes" id="UP000828390">
    <property type="component" value="Unassembled WGS sequence"/>
</dbReference>
<evidence type="ECO:0000256" key="1">
    <source>
        <dbReference type="ARBA" id="ARBA00004167"/>
    </source>
</evidence>
<keyword evidence="5 7" id="KW-1133">Transmembrane helix</keyword>
<evidence type="ECO:0000256" key="2">
    <source>
        <dbReference type="ARBA" id="ARBA00009634"/>
    </source>
</evidence>
<reference evidence="9" key="2">
    <citation type="submission" date="2020-11" db="EMBL/GenBank/DDBJ databases">
        <authorList>
            <person name="McCartney M.A."/>
            <person name="Auch B."/>
            <person name="Kono T."/>
            <person name="Mallez S."/>
            <person name="Becker A."/>
            <person name="Gohl D.M."/>
            <person name="Silverstein K.A.T."/>
            <person name="Koren S."/>
            <person name="Bechman K.B."/>
            <person name="Herman A."/>
            <person name="Abrahante J.E."/>
            <person name="Garbe J."/>
        </authorList>
    </citation>
    <scope>NUCLEOTIDE SEQUENCE</scope>
    <source>
        <strain evidence="9">Duluth1</strain>
        <tissue evidence="9">Whole animal</tissue>
    </source>
</reference>
<name>A0A9D4L7B5_DREPO</name>
<evidence type="ECO:0000259" key="8">
    <source>
        <dbReference type="PROSITE" id="PS50104"/>
    </source>
</evidence>
<dbReference type="InterPro" id="IPR001611">
    <property type="entry name" value="Leu-rich_rpt"/>
</dbReference>
<dbReference type="PANTHER" id="PTHR24365:SF541">
    <property type="entry name" value="PROTEIN TOLL-RELATED"/>
    <property type="match status" value="1"/>
</dbReference>
<sequence>MKQIIDFWDAETVLFNQFCNGQSTLILKNITKLHTNIDCNIKWKTLSLNGMGLKVLDVQTEGTLCFLMNLEVLSINDNKMEFIHPDFVQSMRKLRTVDVSYNNLAFMKTNNATLFEKLFQSKTLKNINLSYNKITHLSHSMFLQCINLQTLNLSGNYLEDIDFNINQTRTLQILDLSYNQIKGLSTETMQMLNLVQWSNETKYGLNLSGNPLRCSLCSHFEYIQWLLSCPYVNVSDLRCTNDDGVLSVVNQQVSKHLENLCEQEARKTWVVLLSSFLPTIIVVFIIVSIIGFVRYRRIRNSENNRVNVLRRLRAGDCGCEFAVFFAFSNKDDSFVSEHVVEPFRDHLKRAVKTDRNLLCVGDENFRFGRSIHDEAISCLRRSMLLVVLLSNDYLNSGYCKLEFDLALQLGKPVILMIKEQVNEELMSPSMSMLYRTNTRILWTRRGDNYVLKSTWDIVVKSIIDTISNKEFVKRANYATF</sequence>
<dbReference type="Gene3D" id="3.40.50.10140">
    <property type="entry name" value="Toll/interleukin-1 receptor homology (TIR) domain"/>
    <property type="match status" value="1"/>
</dbReference>
<comment type="similarity">
    <text evidence="2">Belongs to the Toll-like receptor family.</text>
</comment>
<dbReference type="EMBL" id="JAIWYP010000003">
    <property type="protein sequence ID" value="KAH3851892.1"/>
    <property type="molecule type" value="Genomic_DNA"/>
</dbReference>
<organism evidence="9 10">
    <name type="scientific">Dreissena polymorpha</name>
    <name type="common">Zebra mussel</name>
    <name type="synonym">Mytilus polymorpha</name>
    <dbReference type="NCBI Taxonomy" id="45954"/>
    <lineage>
        <taxon>Eukaryota</taxon>
        <taxon>Metazoa</taxon>
        <taxon>Spiralia</taxon>
        <taxon>Lophotrochozoa</taxon>
        <taxon>Mollusca</taxon>
        <taxon>Bivalvia</taxon>
        <taxon>Autobranchia</taxon>
        <taxon>Heteroconchia</taxon>
        <taxon>Euheterodonta</taxon>
        <taxon>Imparidentia</taxon>
        <taxon>Neoheterodontei</taxon>
        <taxon>Myida</taxon>
        <taxon>Dreissenoidea</taxon>
        <taxon>Dreissenidae</taxon>
        <taxon>Dreissena</taxon>
    </lineage>
</organism>
<evidence type="ECO:0000256" key="7">
    <source>
        <dbReference type="SAM" id="Phobius"/>
    </source>
</evidence>
<feature type="domain" description="TIR" evidence="8">
    <location>
        <begin position="319"/>
        <end position="462"/>
    </location>
</feature>
<keyword evidence="10" id="KW-1185">Reference proteome</keyword>
<dbReference type="PROSITE" id="PS51450">
    <property type="entry name" value="LRR"/>
    <property type="match status" value="3"/>
</dbReference>
<evidence type="ECO:0000313" key="9">
    <source>
        <dbReference type="EMBL" id="KAH3851892.1"/>
    </source>
</evidence>
<dbReference type="GO" id="GO:0038023">
    <property type="term" value="F:signaling receptor activity"/>
    <property type="evidence" value="ECO:0007669"/>
    <property type="project" value="TreeGrafter"/>
</dbReference>
<keyword evidence="6 7" id="KW-0472">Membrane</keyword>
<dbReference type="Pfam" id="PF13855">
    <property type="entry name" value="LRR_8"/>
    <property type="match status" value="1"/>
</dbReference>
<comment type="caution">
    <text evidence="9">The sequence shown here is derived from an EMBL/GenBank/DDBJ whole genome shotgun (WGS) entry which is preliminary data.</text>
</comment>
<evidence type="ECO:0000256" key="3">
    <source>
        <dbReference type="ARBA" id="ARBA00022692"/>
    </source>
</evidence>
<reference evidence="9" key="1">
    <citation type="journal article" date="2019" name="bioRxiv">
        <title>The Genome of the Zebra Mussel, Dreissena polymorpha: A Resource for Invasive Species Research.</title>
        <authorList>
            <person name="McCartney M.A."/>
            <person name="Auch B."/>
            <person name="Kono T."/>
            <person name="Mallez S."/>
            <person name="Zhang Y."/>
            <person name="Obille A."/>
            <person name="Becker A."/>
            <person name="Abrahante J.E."/>
            <person name="Garbe J."/>
            <person name="Badalamenti J.P."/>
            <person name="Herman A."/>
            <person name="Mangelson H."/>
            <person name="Liachko I."/>
            <person name="Sullivan S."/>
            <person name="Sone E.D."/>
            <person name="Koren S."/>
            <person name="Silverstein K.A.T."/>
            <person name="Beckman K.B."/>
            <person name="Gohl D.M."/>
        </authorList>
    </citation>
    <scope>NUCLEOTIDE SEQUENCE</scope>
    <source>
        <strain evidence="9">Duluth1</strain>
        <tissue evidence="9">Whole animal</tissue>
    </source>
</reference>
<dbReference type="Pfam" id="PF13516">
    <property type="entry name" value="LRR_6"/>
    <property type="match status" value="1"/>
</dbReference>
<dbReference type="InterPro" id="IPR000157">
    <property type="entry name" value="TIR_dom"/>
</dbReference>
<accession>A0A9D4L7B5</accession>
<keyword evidence="3 7" id="KW-0812">Transmembrane</keyword>
<dbReference type="PANTHER" id="PTHR24365">
    <property type="entry name" value="TOLL-LIKE RECEPTOR"/>
    <property type="match status" value="1"/>
</dbReference>
<dbReference type="SUPFAM" id="SSF52200">
    <property type="entry name" value="Toll/Interleukin receptor TIR domain"/>
    <property type="match status" value="1"/>
</dbReference>
<evidence type="ECO:0000313" key="10">
    <source>
        <dbReference type="Proteomes" id="UP000828390"/>
    </source>
</evidence>
<dbReference type="Gene3D" id="3.80.10.10">
    <property type="entry name" value="Ribonuclease Inhibitor"/>
    <property type="match status" value="2"/>
</dbReference>
<keyword evidence="4" id="KW-0732">Signal</keyword>
<dbReference type="InterPro" id="IPR035897">
    <property type="entry name" value="Toll_tir_struct_dom_sf"/>
</dbReference>
<proteinExistence type="inferred from homology"/>
<dbReference type="AlphaFoldDB" id="A0A9D4L7B5"/>
<dbReference type="PROSITE" id="PS50104">
    <property type="entry name" value="TIR"/>
    <property type="match status" value="1"/>
</dbReference>
<feature type="transmembrane region" description="Helical" evidence="7">
    <location>
        <begin position="269"/>
        <end position="293"/>
    </location>
</feature>
<dbReference type="GO" id="GO:0007165">
    <property type="term" value="P:signal transduction"/>
    <property type="evidence" value="ECO:0007669"/>
    <property type="project" value="InterPro"/>
</dbReference>
<dbReference type="Pfam" id="PF01582">
    <property type="entry name" value="TIR"/>
    <property type="match status" value="1"/>
</dbReference>
<comment type="subcellular location">
    <subcellularLocation>
        <location evidence="1">Membrane</location>
        <topology evidence="1">Single-pass membrane protein</topology>
    </subcellularLocation>
</comment>
<dbReference type="InterPro" id="IPR032675">
    <property type="entry name" value="LRR_dom_sf"/>
</dbReference>
<protein>
    <recommendedName>
        <fullName evidence="8">TIR domain-containing protein</fullName>
    </recommendedName>
</protein>
<evidence type="ECO:0000256" key="6">
    <source>
        <dbReference type="ARBA" id="ARBA00023136"/>
    </source>
</evidence>
<dbReference type="SUPFAM" id="SSF52058">
    <property type="entry name" value="L domain-like"/>
    <property type="match status" value="1"/>
</dbReference>
<evidence type="ECO:0000256" key="4">
    <source>
        <dbReference type="ARBA" id="ARBA00022729"/>
    </source>
</evidence>
<dbReference type="GO" id="GO:0005886">
    <property type="term" value="C:plasma membrane"/>
    <property type="evidence" value="ECO:0007669"/>
    <property type="project" value="TreeGrafter"/>
</dbReference>
<gene>
    <name evidence="9" type="ORF">DPMN_094379</name>
</gene>
<dbReference type="SMART" id="SM00255">
    <property type="entry name" value="TIR"/>
    <property type="match status" value="1"/>
</dbReference>
<evidence type="ECO:0000256" key="5">
    <source>
        <dbReference type="ARBA" id="ARBA00022989"/>
    </source>
</evidence>